<dbReference type="FunFam" id="3.30.70.330:FF:000019">
    <property type="entry name" value="heterogeneous nuclear ribonucleoproteins C1/C2 isoform X1"/>
    <property type="match status" value="1"/>
</dbReference>
<feature type="region of interest" description="Disordered" evidence="5">
    <location>
        <begin position="200"/>
        <end position="226"/>
    </location>
</feature>
<evidence type="ECO:0000256" key="5">
    <source>
        <dbReference type="SAM" id="MobiDB-lite"/>
    </source>
</evidence>
<proteinExistence type="inferred from homology"/>
<accession>A0A3Q2Y982</accession>
<feature type="compositionally biased region" description="Basic and acidic residues" evidence="5">
    <location>
        <begin position="210"/>
        <end position="220"/>
    </location>
</feature>
<dbReference type="GO" id="GO:0005634">
    <property type="term" value="C:nucleus"/>
    <property type="evidence" value="ECO:0007669"/>
    <property type="project" value="TreeGrafter"/>
</dbReference>
<sequence>MSLPVPTSNVTNKRDAKSIKSRVFIGNLNTTLVSKRDVESVFSEYGRVTGCSVHKGYAFVQYANRGHALAAVAGHDGRVLAGQTLDINMAGEPKVKADKATKRPIAPHYHLGCHHLNQDLYDRLFDFHRRASPLTSGVVPVKWPRVSPPVVRRLSSLPAQLLPQDLVPLQVIKSQLTQIKANIDALLGRLEHITQHALASTHLSKKRRPKNEAIHEECPRPQRPVN</sequence>
<evidence type="ECO:0000313" key="7">
    <source>
        <dbReference type="Ensembl" id="ENSHCOP00000009766.1"/>
    </source>
</evidence>
<dbReference type="Gene3D" id="3.30.70.330">
    <property type="match status" value="1"/>
</dbReference>
<reference evidence="7" key="2">
    <citation type="submission" date="2025-09" db="UniProtKB">
        <authorList>
            <consortium name="Ensembl"/>
        </authorList>
    </citation>
    <scope>IDENTIFICATION</scope>
</reference>
<dbReference type="Ensembl" id="ENSHCOT00000025925.1">
    <property type="protein sequence ID" value="ENSHCOP00000009766.1"/>
    <property type="gene ID" value="ENSHCOG00000012268.1"/>
</dbReference>
<evidence type="ECO:0000313" key="8">
    <source>
        <dbReference type="Proteomes" id="UP000264820"/>
    </source>
</evidence>
<dbReference type="AlphaFoldDB" id="A0A3Q2Y982"/>
<dbReference type="SUPFAM" id="SSF54928">
    <property type="entry name" value="RNA-binding domain, RBD"/>
    <property type="match status" value="1"/>
</dbReference>
<keyword evidence="2 4" id="KW-0694">RNA-binding</keyword>
<name>A0A3Q2Y982_HIPCM</name>
<evidence type="ECO:0000256" key="4">
    <source>
        <dbReference type="PROSITE-ProRule" id="PRU00176"/>
    </source>
</evidence>
<dbReference type="GO" id="GO:0003723">
    <property type="term" value="F:RNA binding"/>
    <property type="evidence" value="ECO:0007669"/>
    <property type="project" value="UniProtKB-UniRule"/>
</dbReference>
<protein>
    <submittedName>
        <fullName evidence="7">RALY heterogeneous nuclear ribonucleoprotein</fullName>
    </submittedName>
</protein>
<dbReference type="InterPro" id="IPR000504">
    <property type="entry name" value="RRM_dom"/>
</dbReference>
<evidence type="ECO:0000259" key="6">
    <source>
        <dbReference type="PROSITE" id="PS50102"/>
    </source>
</evidence>
<evidence type="ECO:0000256" key="1">
    <source>
        <dbReference type="ARBA" id="ARBA00008631"/>
    </source>
</evidence>
<organism evidence="7 8">
    <name type="scientific">Hippocampus comes</name>
    <name type="common">Tiger tail seahorse</name>
    <dbReference type="NCBI Taxonomy" id="109280"/>
    <lineage>
        <taxon>Eukaryota</taxon>
        <taxon>Metazoa</taxon>
        <taxon>Chordata</taxon>
        <taxon>Craniata</taxon>
        <taxon>Vertebrata</taxon>
        <taxon>Euteleostomi</taxon>
        <taxon>Actinopterygii</taxon>
        <taxon>Neopterygii</taxon>
        <taxon>Teleostei</taxon>
        <taxon>Neoteleostei</taxon>
        <taxon>Acanthomorphata</taxon>
        <taxon>Syngnathiaria</taxon>
        <taxon>Syngnathiformes</taxon>
        <taxon>Syngnathoidei</taxon>
        <taxon>Syngnathidae</taxon>
        <taxon>Hippocampus</taxon>
    </lineage>
</organism>
<keyword evidence="8" id="KW-1185">Reference proteome</keyword>
<dbReference type="PANTHER" id="PTHR13968">
    <property type="entry name" value="HETEROGENEOUS NUCLEAR RIBONUCLEOPROTEIN"/>
    <property type="match status" value="1"/>
</dbReference>
<dbReference type="InterPro" id="IPR012677">
    <property type="entry name" value="Nucleotide-bd_a/b_plait_sf"/>
</dbReference>
<evidence type="ECO:0000256" key="2">
    <source>
        <dbReference type="ARBA" id="ARBA00022884"/>
    </source>
</evidence>
<reference evidence="7" key="1">
    <citation type="submission" date="2025-08" db="UniProtKB">
        <authorList>
            <consortium name="Ensembl"/>
        </authorList>
    </citation>
    <scope>IDENTIFICATION</scope>
</reference>
<dbReference type="SMART" id="SM00360">
    <property type="entry name" value="RRM"/>
    <property type="match status" value="1"/>
</dbReference>
<feature type="domain" description="RRM" evidence="6">
    <location>
        <begin position="21"/>
        <end position="92"/>
    </location>
</feature>
<dbReference type="InterPro" id="IPR051186">
    <property type="entry name" value="RRM_HNRPC/RALY_subfam"/>
</dbReference>
<comment type="similarity">
    <text evidence="1">Belongs to the RRM HNRPC family. RALY subfamily.</text>
</comment>
<dbReference type="InterPro" id="IPR035979">
    <property type="entry name" value="RBD_domain_sf"/>
</dbReference>
<keyword evidence="3" id="KW-0175">Coiled coil</keyword>
<dbReference type="PANTHER" id="PTHR13968:SF6">
    <property type="entry name" value="RNA-BINDING PROTEIN RALY"/>
    <property type="match status" value="1"/>
</dbReference>
<dbReference type="GeneTree" id="ENSGT00940000157601"/>
<dbReference type="PROSITE" id="PS50102">
    <property type="entry name" value="RRM"/>
    <property type="match status" value="1"/>
</dbReference>
<dbReference type="Proteomes" id="UP000264820">
    <property type="component" value="Unplaced"/>
</dbReference>
<evidence type="ECO:0000256" key="3">
    <source>
        <dbReference type="ARBA" id="ARBA00023054"/>
    </source>
</evidence>
<dbReference type="Pfam" id="PF00076">
    <property type="entry name" value="RRM_1"/>
    <property type="match status" value="1"/>
</dbReference>